<comment type="caution">
    <text evidence="3">The sequence shown here is derived from an EMBL/GenBank/DDBJ whole genome shotgun (WGS) entry which is preliminary data.</text>
</comment>
<sequence>MKPDVLKLNRIELKLFYLLITFFLFFGTAASSANAKVINWEISPEISKNGDMLIINGLASPEEEVEVSISFEKTVPVYLKEFTYEFENIEIINFNNLFTVRAEGVENLEVKMKTILSKTENTWADNGIATISCSEISPGKYKVRVEGMAEDEASSVNLRITTVQKLKAGEDGKFRFIYKTESFPSEKLEVRVGDLEREILLDSKEKVPVLMDVSASSEVQVSGDSEDRKTSKLMALTSDVSTGQGSTGREKEEKRSIYLTESSLDENNTMASTSGEVPSKEVAKEQKNQKPDHQITNLFYLFAGVLGGFGCLLVTRRKK</sequence>
<feature type="region of interest" description="Disordered" evidence="1">
    <location>
        <begin position="218"/>
        <end position="255"/>
    </location>
</feature>
<dbReference type="EMBL" id="VSSQ01001524">
    <property type="protein sequence ID" value="MPM09054.1"/>
    <property type="molecule type" value="Genomic_DNA"/>
</dbReference>
<gene>
    <name evidence="3" type="ORF">SDC9_55370</name>
</gene>
<proteinExistence type="predicted"/>
<dbReference type="AlphaFoldDB" id="A0A644X4J0"/>
<evidence type="ECO:0000256" key="2">
    <source>
        <dbReference type="SAM" id="Phobius"/>
    </source>
</evidence>
<feature type="transmembrane region" description="Helical" evidence="2">
    <location>
        <begin position="298"/>
        <end position="315"/>
    </location>
</feature>
<keyword evidence="2" id="KW-0812">Transmembrane</keyword>
<keyword evidence="2" id="KW-0472">Membrane</keyword>
<evidence type="ECO:0000256" key="1">
    <source>
        <dbReference type="SAM" id="MobiDB-lite"/>
    </source>
</evidence>
<organism evidence="3">
    <name type="scientific">bioreactor metagenome</name>
    <dbReference type="NCBI Taxonomy" id="1076179"/>
    <lineage>
        <taxon>unclassified sequences</taxon>
        <taxon>metagenomes</taxon>
        <taxon>ecological metagenomes</taxon>
    </lineage>
</organism>
<protein>
    <submittedName>
        <fullName evidence="3">Uncharacterized protein</fullName>
    </submittedName>
</protein>
<accession>A0A644X4J0</accession>
<evidence type="ECO:0000313" key="3">
    <source>
        <dbReference type="EMBL" id="MPM09054.1"/>
    </source>
</evidence>
<name>A0A644X4J0_9ZZZZ</name>
<reference evidence="3" key="1">
    <citation type="submission" date="2019-08" db="EMBL/GenBank/DDBJ databases">
        <authorList>
            <person name="Kucharzyk K."/>
            <person name="Murdoch R.W."/>
            <person name="Higgins S."/>
            <person name="Loffler F."/>
        </authorList>
    </citation>
    <scope>NUCLEOTIDE SEQUENCE</scope>
</reference>
<keyword evidence="2" id="KW-1133">Transmembrane helix</keyword>